<evidence type="ECO:0000259" key="2">
    <source>
        <dbReference type="Pfam" id="PF00857"/>
    </source>
</evidence>
<gene>
    <name evidence="3" type="ORF">H8K32_15845</name>
</gene>
<accession>A0A923KR07</accession>
<dbReference type="AlphaFoldDB" id="A0A923KR07"/>
<dbReference type="Proteomes" id="UP000634011">
    <property type="component" value="Unassembled WGS sequence"/>
</dbReference>
<dbReference type="InterPro" id="IPR000868">
    <property type="entry name" value="Isochorismatase-like_dom"/>
</dbReference>
<name>A0A923KR07_9BURK</name>
<keyword evidence="4" id="KW-1185">Reference proteome</keyword>
<dbReference type="SUPFAM" id="SSF52499">
    <property type="entry name" value="Isochorismatase-like hydrolases"/>
    <property type="match status" value="1"/>
</dbReference>
<evidence type="ECO:0000256" key="1">
    <source>
        <dbReference type="ARBA" id="ARBA00022801"/>
    </source>
</evidence>
<proteinExistence type="predicted"/>
<dbReference type="PANTHER" id="PTHR43540:SF6">
    <property type="entry name" value="ISOCHORISMATASE-LIKE DOMAIN-CONTAINING PROTEIN"/>
    <property type="match status" value="1"/>
</dbReference>
<evidence type="ECO:0000313" key="3">
    <source>
        <dbReference type="EMBL" id="MBC3863579.1"/>
    </source>
</evidence>
<dbReference type="PANTHER" id="PTHR43540">
    <property type="entry name" value="PEROXYUREIDOACRYLATE/UREIDOACRYLATE AMIDOHYDROLASE-RELATED"/>
    <property type="match status" value="1"/>
</dbReference>
<dbReference type="CDD" id="cd01014">
    <property type="entry name" value="nicotinamidase_related"/>
    <property type="match status" value="1"/>
</dbReference>
<dbReference type="InterPro" id="IPR036380">
    <property type="entry name" value="Isochorismatase-like_sf"/>
</dbReference>
<comment type="caution">
    <text evidence="3">The sequence shown here is derived from an EMBL/GenBank/DDBJ whole genome shotgun (WGS) entry which is preliminary data.</text>
</comment>
<dbReference type="RefSeq" id="WP_186913519.1">
    <property type="nucleotide sequence ID" value="NZ_JACOFV010000015.1"/>
</dbReference>
<dbReference type="GO" id="GO:0016787">
    <property type="term" value="F:hydrolase activity"/>
    <property type="evidence" value="ECO:0007669"/>
    <property type="project" value="UniProtKB-KW"/>
</dbReference>
<dbReference type="Gene3D" id="3.40.50.850">
    <property type="entry name" value="Isochorismatase-like"/>
    <property type="match status" value="1"/>
</dbReference>
<feature type="domain" description="Isochorismatase-like" evidence="2">
    <location>
        <begin position="13"/>
        <end position="185"/>
    </location>
</feature>
<dbReference type="InterPro" id="IPR050272">
    <property type="entry name" value="Isochorismatase-like_hydrls"/>
</dbReference>
<dbReference type="Pfam" id="PF00857">
    <property type="entry name" value="Isochorismatase"/>
    <property type="match status" value="1"/>
</dbReference>
<evidence type="ECO:0000313" key="4">
    <source>
        <dbReference type="Proteomes" id="UP000634011"/>
    </source>
</evidence>
<organism evidence="3 4">
    <name type="scientific">Undibacterium jejuense</name>
    <dbReference type="NCBI Taxonomy" id="1344949"/>
    <lineage>
        <taxon>Bacteria</taxon>
        <taxon>Pseudomonadati</taxon>
        <taxon>Pseudomonadota</taxon>
        <taxon>Betaproteobacteria</taxon>
        <taxon>Burkholderiales</taxon>
        <taxon>Oxalobacteraceae</taxon>
        <taxon>Undibacterium</taxon>
    </lineage>
</organism>
<dbReference type="EMBL" id="JACOFV010000015">
    <property type="protein sequence ID" value="MBC3863579.1"/>
    <property type="molecule type" value="Genomic_DNA"/>
</dbReference>
<reference evidence="3" key="1">
    <citation type="submission" date="2020-08" db="EMBL/GenBank/DDBJ databases">
        <title>Novel species isolated from subtropical streams in China.</title>
        <authorList>
            <person name="Lu H."/>
        </authorList>
    </citation>
    <scope>NUCLEOTIDE SEQUENCE</scope>
    <source>
        <strain evidence="3">KACC 12607</strain>
    </source>
</reference>
<protein>
    <submittedName>
        <fullName evidence="3">Cysteine hydrolase</fullName>
    </submittedName>
</protein>
<sequence length="213" mass="23249">MTTTSHSLTQKRALIVIDVQNEYFTGNMLIEYPDPAVSLHNIGIAMDTARAAGIPILVVQHSAPESSPIFARGSDAWQLHSVVQQRSFDHLIEKSMASIFVGTEAGAWLKQHQIDTLSIVGYMTHNCNASTIYQASHEGYTVEVLSDATGALPYANEAGYASAEEIHRAFNVVFQSNFAAVCTTESWINAVKNQTVIEKSNVLSSHLAGRGRR</sequence>
<keyword evidence="1 3" id="KW-0378">Hydrolase</keyword>